<dbReference type="Proteomes" id="UP000095517">
    <property type="component" value="Unassembled WGS sequence"/>
</dbReference>
<name>A0A174EMU0_9BACE</name>
<dbReference type="InterPro" id="IPR011990">
    <property type="entry name" value="TPR-like_helical_dom_sf"/>
</dbReference>
<dbReference type="PROSITE" id="PS51257">
    <property type="entry name" value="PROKAR_LIPOPROTEIN"/>
    <property type="match status" value="1"/>
</dbReference>
<dbReference type="GO" id="GO:0009279">
    <property type="term" value="C:cell outer membrane"/>
    <property type="evidence" value="ECO:0007669"/>
    <property type="project" value="UniProtKB-SubCell"/>
</dbReference>
<dbReference type="InterPro" id="IPR033985">
    <property type="entry name" value="SusD-like_N"/>
</dbReference>
<evidence type="ECO:0000313" key="9">
    <source>
        <dbReference type="EMBL" id="CUO37938.1"/>
    </source>
</evidence>
<keyword evidence="3 6" id="KW-0732">Signal</keyword>
<comment type="subcellular location">
    <subcellularLocation>
        <location evidence="1">Cell outer membrane</location>
    </subcellularLocation>
</comment>
<keyword evidence="4" id="KW-0472">Membrane</keyword>
<proteinExistence type="inferred from homology"/>
<dbReference type="STRING" id="338188.ERS852397_01918"/>
<dbReference type="Pfam" id="PF14322">
    <property type="entry name" value="SusD-like_3"/>
    <property type="match status" value="1"/>
</dbReference>
<reference evidence="9 10" key="1">
    <citation type="submission" date="2015-09" db="EMBL/GenBank/DDBJ databases">
        <authorList>
            <consortium name="Pathogen Informatics"/>
        </authorList>
    </citation>
    <scope>NUCLEOTIDE SEQUENCE [LARGE SCALE GENOMIC DNA]</scope>
    <source>
        <strain evidence="9 10">2789STDY5608840</strain>
    </source>
</reference>
<dbReference type="EMBL" id="CYZH01000008">
    <property type="protein sequence ID" value="CUO37938.1"/>
    <property type="molecule type" value="Genomic_DNA"/>
</dbReference>
<dbReference type="Gene3D" id="1.25.40.390">
    <property type="match status" value="1"/>
</dbReference>
<evidence type="ECO:0000259" key="7">
    <source>
        <dbReference type="Pfam" id="PF07980"/>
    </source>
</evidence>
<evidence type="ECO:0000256" key="4">
    <source>
        <dbReference type="ARBA" id="ARBA00023136"/>
    </source>
</evidence>
<feature type="signal peptide" evidence="6">
    <location>
        <begin position="1"/>
        <end position="20"/>
    </location>
</feature>
<evidence type="ECO:0000313" key="10">
    <source>
        <dbReference type="Proteomes" id="UP000095517"/>
    </source>
</evidence>
<comment type="similarity">
    <text evidence="2">Belongs to the SusD family.</text>
</comment>
<protein>
    <submittedName>
        <fullName evidence="9">SusD family</fullName>
    </submittedName>
</protein>
<evidence type="ECO:0000256" key="2">
    <source>
        <dbReference type="ARBA" id="ARBA00006275"/>
    </source>
</evidence>
<feature type="domain" description="RagB/SusD" evidence="7">
    <location>
        <begin position="320"/>
        <end position="608"/>
    </location>
</feature>
<feature type="domain" description="SusD-like N-terminal" evidence="8">
    <location>
        <begin position="21"/>
        <end position="216"/>
    </location>
</feature>
<gene>
    <name evidence="9" type="ORF">ERS852397_01918</name>
</gene>
<evidence type="ECO:0000256" key="3">
    <source>
        <dbReference type="ARBA" id="ARBA00022729"/>
    </source>
</evidence>
<accession>A0A174EMU0</accession>
<evidence type="ECO:0000259" key="8">
    <source>
        <dbReference type="Pfam" id="PF14322"/>
    </source>
</evidence>
<sequence length="612" mass="69633">MKIKYILLTAFTGIMLSACSDFLDRKPLTEPNNEEYLCSRAQVENYINGLYMALPTPSQYGMGVRGEEKNSDNILAEKYDLRLNGEYNAFSGSSEWQKGYQNLRNVNYFFHYYCVPENEETEDIRSLKGEAYFFRAYWHFYLLTRFGDIPLMDCLWDENATVEGLQIPAATRADVAKFILKDLNTATEGLLQPRSKYSGLRINQEAAMILAMRVALYEGSWEKYHKGTAFSKEDQSKYFFGEVMKWGNKLFETGLSLNTDDTDNESVNEGDAFAHLFNKSDLSKITEAVFWKKYSIADGTFHNLGGLLGGGVVDNDGPAGVSKSLIDNYLNRDGTFINPNDGKYKNFNSMFEGRDLRLIQSVMHTGAKFRSTLKGAKPMNVRVYDNTGTDEEIKEKNKDISSPNLNGDGNGKNVTGFHIRLGIDTTFVEGNSETAIILFRYSEALLSYAEAAEELELCNDDVLNKTLKPLRERAGVTYIRPSAIDPNFTDFGYELTPVMQEIRRERRAELAFQGFRQDDLMRWAAHKLIQGKRGLGAYLGTDGVLYQSFSPTAQESLRLVSTNEEGWMDPLKEYLPRGYQFQPNRDYLLPIPPDELELNKQLQQNPGWEKTE</sequence>
<dbReference type="Pfam" id="PF07980">
    <property type="entry name" value="SusD_RagB"/>
    <property type="match status" value="1"/>
</dbReference>
<dbReference type="InterPro" id="IPR012944">
    <property type="entry name" value="SusD_RagB_dom"/>
</dbReference>
<evidence type="ECO:0000256" key="1">
    <source>
        <dbReference type="ARBA" id="ARBA00004442"/>
    </source>
</evidence>
<evidence type="ECO:0000256" key="5">
    <source>
        <dbReference type="ARBA" id="ARBA00023237"/>
    </source>
</evidence>
<feature type="chain" id="PRO_5008020902" evidence="6">
    <location>
        <begin position="21"/>
        <end position="612"/>
    </location>
</feature>
<evidence type="ECO:0000256" key="6">
    <source>
        <dbReference type="SAM" id="SignalP"/>
    </source>
</evidence>
<keyword evidence="5" id="KW-0998">Cell outer membrane</keyword>
<dbReference type="AlphaFoldDB" id="A0A174EMU0"/>
<organism evidence="9 10">
    <name type="scientific">Bacteroides finegoldii</name>
    <dbReference type="NCBI Taxonomy" id="338188"/>
    <lineage>
        <taxon>Bacteria</taxon>
        <taxon>Pseudomonadati</taxon>
        <taxon>Bacteroidota</taxon>
        <taxon>Bacteroidia</taxon>
        <taxon>Bacteroidales</taxon>
        <taxon>Bacteroidaceae</taxon>
        <taxon>Bacteroides</taxon>
    </lineage>
</organism>
<dbReference type="SUPFAM" id="SSF48452">
    <property type="entry name" value="TPR-like"/>
    <property type="match status" value="1"/>
</dbReference>
<dbReference type="RefSeq" id="WP_055278972.1">
    <property type="nucleotide sequence ID" value="NZ_CABIXA010000008.1"/>
</dbReference>